<feature type="compositionally biased region" description="Basic residues" evidence="1">
    <location>
        <begin position="28"/>
        <end position="42"/>
    </location>
</feature>
<protein>
    <submittedName>
        <fullName evidence="2">Uncharacterized protein</fullName>
    </submittedName>
</protein>
<evidence type="ECO:0000313" key="2">
    <source>
        <dbReference type="EMBL" id="KCW74116.1"/>
    </source>
</evidence>
<dbReference type="OMA" id="FEYKQAG"/>
<feature type="region of interest" description="Disordered" evidence="1">
    <location>
        <begin position="468"/>
        <end position="497"/>
    </location>
</feature>
<reference evidence="2" key="1">
    <citation type="submission" date="2013-07" db="EMBL/GenBank/DDBJ databases">
        <title>The genome of Eucalyptus grandis.</title>
        <authorList>
            <person name="Schmutz J."/>
            <person name="Hayes R."/>
            <person name="Myburg A."/>
            <person name="Tuskan G."/>
            <person name="Grattapaglia D."/>
            <person name="Rokhsar D.S."/>
        </authorList>
    </citation>
    <scope>NUCLEOTIDE SEQUENCE</scope>
    <source>
        <tissue evidence="2">Leaf extractions</tissue>
    </source>
</reference>
<accession>A0A059C7F0</accession>
<feature type="compositionally biased region" description="Basic and acidic residues" evidence="1">
    <location>
        <begin position="97"/>
        <end position="108"/>
    </location>
</feature>
<feature type="region of interest" description="Disordered" evidence="1">
    <location>
        <begin position="209"/>
        <end position="238"/>
    </location>
</feature>
<evidence type="ECO:0000256" key="1">
    <source>
        <dbReference type="SAM" id="MobiDB-lite"/>
    </source>
</evidence>
<dbReference type="EMBL" id="KK198757">
    <property type="protein sequence ID" value="KCW74116.1"/>
    <property type="molecule type" value="Genomic_DNA"/>
</dbReference>
<feature type="compositionally biased region" description="Basic and acidic residues" evidence="1">
    <location>
        <begin position="68"/>
        <end position="79"/>
    </location>
</feature>
<dbReference type="STRING" id="71139.A0A059C7F0"/>
<gene>
    <name evidence="2" type="ORF">EUGRSUZ_E02752</name>
</gene>
<feature type="compositionally biased region" description="Basic and acidic residues" evidence="1">
    <location>
        <begin position="326"/>
        <end position="336"/>
    </location>
</feature>
<feature type="region of interest" description="Disordered" evidence="1">
    <location>
        <begin position="1"/>
        <end position="158"/>
    </location>
</feature>
<dbReference type="PANTHER" id="PTHR33671">
    <property type="entry name" value="N-METHYLTRANSFERASE, PUTATIVE (DUF688)-RELATED"/>
    <property type="match status" value="1"/>
</dbReference>
<feature type="compositionally biased region" description="Polar residues" evidence="1">
    <location>
        <begin position="211"/>
        <end position="222"/>
    </location>
</feature>
<feature type="compositionally biased region" description="Polar residues" evidence="1">
    <location>
        <begin position="43"/>
        <end position="54"/>
    </location>
</feature>
<feature type="compositionally biased region" description="Acidic residues" evidence="1">
    <location>
        <begin position="255"/>
        <end position="267"/>
    </location>
</feature>
<feature type="compositionally biased region" description="Basic and acidic residues" evidence="1">
    <location>
        <begin position="473"/>
        <end position="488"/>
    </location>
</feature>
<proteinExistence type="predicted"/>
<dbReference type="Pfam" id="PF05097">
    <property type="entry name" value="DUF688"/>
    <property type="match status" value="1"/>
</dbReference>
<dbReference type="InterPro" id="IPR007789">
    <property type="entry name" value="DUF688"/>
</dbReference>
<organism evidence="2">
    <name type="scientific">Eucalyptus grandis</name>
    <name type="common">Flooded gum</name>
    <dbReference type="NCBI Taxonomy" id="71139"/>
    <lineage>
        <taxon>Eukaryota</taxon>
        <taxon>Viridiplantae</taxon>
        <taxon>Streptophyta</taxon>
        <taxon>Embryophyta</taxon>
        <taxon>Tracheophyta</taxon>
        <taxon>Spermatophyta</taxon>
        <taxon>Magnoliopsida</taxon>
        <taxon>eudicotyledons</taxon>
        <taxon>Gunneridae</taxon>
        <taxon>Pentapetalae</taxon>
        <taxon>rosids</taxon>
        <taxon>malvids</taxon>
        <taxon>Myrtales</taxon>
        <taxon>Myrtaceae</taxon>
        <taxon>Myrtoideae</taxon>
        <taxon>Eucalypteae</taxon>
        <taxon>Eucalyptus</taxon>
    </lineage>
</organism>
<feature type="compositionally biased region" description="Acidic residues" evidence="1">
    <location>
        <begin position="134"/>
        <end position="146"/>
    </location>
</feature>
<dbReference type="FunCoup" id="A0A059C7F0">
    <property type="interactions" value="206"/>
</dbReference>
<feature type="compositionally biased region" description="Basic and acidic residues" evidence="1">
    <location>
        <begin position="120"/>
        <end position="133"/>
    </location>
</feature>
<sequence>MEERKLNFNSPLLSVRRYSMPTSSSSNKGRKIQKSLSSRRHTLPSSDSDSNMDQVTEPVAVPFTWEHIPGKAKDNDQKSKVLLLEGPSVSPRLPPRRSREFPLARHLEGPSSNNITAKLDSFKQERTGEKEGDFKEDDDDDDEDAYSDAVETLSPPESLSFSVNCSVSGLSGTDGPVMKPSGTFSVDSQTRDFMMGRFLPAARAMALEAPQYSSRKQPATTEQTRDVKKLIVSESRPPPKQYSMEIVQYYKQDAWEEESADEDEDKGEENNNYGSVSAKGCGLLPRLCLLNPIPGMKPRSSSPISFMSRMKGASKDGPPRSQSQPKRADSEHKLDHGNLTPKLPGVENRMLSSSSRFNYSGELRAKGGLSPYRRSRNDGVSPQRNRPALPPPEGFGFLGLSKEANNIDPSRLKLLLKKVDNMQKVSTKLTANQSNGLTSPAAEKTLYVDTVNTEAKSCCDSSSSNLEVLSNRAAEDMESRSDTRKTEENPSEESSFQDIECLDFQKSGTALGQDLSVPIDASPSSCFSTLTGQVETMRISADGDSNINTTLMVKNVDKEEMDVTSLPLPLLKSPSESWLWRTLPSIPSRHPLSHLTSTTNSKKQDAKVSGADTKWETIVKTSNLHHDHVRYSQVKSLYETIHLPHHYELTE</sequence>
<feature type="region of interest" description="Disordered" evidence="1">
    <location>
        <begin position="292"/>
        <end position="402"/>
    </location>
</feature>
<dbReference type="Gramene" id="KCW74116">
    <property type="protein sequence ID" value="KCW74116"/>
    <property type="gene ID" value="EUGRSUZ_E02752"/>
</dbReference>
<feature type="region of interest" description="Disordered" evidence="1">
    <location>
        <begin position="253"/>
        <end position="280"/>
    </location>
</feature>
<dbReference type="InParanoid" id="A0A059C7F0"/>
<name>A0A059C7F0_EUCGR</name>
<dbReference type="PANTHER" id="PTHR33671:SF3">
    <property type="entry name" value="F28N24.8 PROTEIN"/>
    <property type="match status" value="1"/>
</dbReference>
<dbReference type="AlphaFoldDB" id="A0A059C7F0"/>